<reference evidence="3 4" key="1">
    <citation type="submission" date="2018-03" db="EMBL/GenBank/DDBJ databases">
        <title>Whole genome sequencing of Histamine producing bacteria.</title>
        <authorList>
            <person name="Butler K."/>
        </authorList>
    </citation>
    <scope>NUCLEOTIDE SEQUENCE [LARGE SCALE GENOMIC DNA]</scope>
    <source>
        <strain evidence="2 4">FS-6.1</strain>
        <strain evidence="1 3">FS-6.2</strain>
    </source>
</reference>
<dbReference type="AlphaFoldDB" id="A0A2T3JKV1"/>
<dbReference type="Proteomes" id="UP000241618">
    <property type="component" value="Unassembled WGS sequence"/>
</dbReference>
<organism evidence="2 4">
    <name type="scientific">Photobacterium phosphoreum</name>
    <dbReference type="NCBI Taxonomy" id="659"/>
    <lineage>
        <taxon>Bacteria</taxon>
        <taxon>Pseudomonadati</taxon>
        <taxon>Pseudomonadota</taxon>
        <taxon>Gammaproteobacteria</taxon>
        <taxon>Vibrionales</taxon>
        <taxon>Vibrionaceae</taxon>
        <taxon>Photobacterium</taxon>
    </lineage>
</organism>
<keyword evidence="3" id="KW-1185">Reference proteome</keyword>
<protein>
    <submittedName>
        <fullName evidence="2">Uncharacterized protein</fullName>
    </submittedName>
</protein>
<comment type="caution">
    <text evidence="2">The sequence shown here is derived from an EMBL/GenBank/DDBJ whole genome shotgun (WGS) entry which is preliminary data.</text>
</comment>
<gene>
    <name evidence="2" type="ORF">C9J18_15605</name>
    <name evidence="1" type="ORF">CTM96_12645</name>
</gene>
<evidence type="ECO:0000313" key="4">
    <source>
        <dbReference type="Proteomes" id="UP000241618"/>
    </source>
</evidence>
<sequence>MSLPKNDNQETTTLDFIKSLQGTKAVIVPITLNGVLVHQGMKFDVSPSDYNKFLSASQTGKVSVIVASKEFLMHTVTPDSDRPLLAEILKITGTLDHILPKVIEGAAPNMEATLD</sequence>
<accession>A0A2T3JKV1</accession>
<evidence type="ECO:0000313" key="3">
    <source>
        <dbReference type="Proteomes" id="UP000241405"/>
    </source>
</evidence>
<dbReference type="RefSeq" id="WP_107188954.1">
    <property type="nucleotide sequence ID" value="NZ_PYMN01000001.1"/>
</dbReference>
<proteinExistence type="predicted"/>
<evidence type="ECO:0000313" key="2">
    <source>
        <dbReference type="EMBL" id="PSU49641.1"/>
    </source>
</evidence>
<dbReference type="Proteomes" id="UP000241405">
    <property type="component" value="Unassembled WGS sequence"/>
</dbReference>
<dbReference type="EMBL" id="PYMO01000012">
    <property type="protein sequence ID" value="PSU24487.1"/>
    <property type="molecule type" value="Genomic_DNA"/>
</dbReference>
<evidence type="ECO:0000313" key="1">
    <source>
        <dbReference type="EMBL" id="PSU24487.1"/>
    </source>
</evidence>
<name>A0A2T3JKV1_PHOPO</name>
<dbReference type="EMBL" id="PYMP01000016">
    <property type="protein sequence ID" value="PSU49641.1"/>
    <property type="molecule type" value="Genomic_DNA"/>
</dbReference>